<sequence>MAKRIRNRRFLFEQQLKSEFWNWSIKEKQLLDDWEANKNEIFRTIFDRVRSLVEENEFVEFAIIVHDKDISYGTKLVEPHVHAYIDFPKQMDLSKVASALGVERERIETPKSRGGRAYTRINALAYLIHAKDKDKYQYPVSDVETFDTLDYETFINQNREDFEKYSATRKREKSDESLDLILSKVQTGELNYIDVMENDNLAFLFANNQQRFRESFNFFGERETVLRLKDLKQGNYQLTVLYIQGKPGIGKTHLANEIILSVAEKLREYDLKGECYSASAKNSFDNYYGEEILLLDDLREDSLSPSDWLKLFDPLNSARMSARYQNKLVVPRLIVMTAYMSPKQFFGQIETEDLNQYLRRVHFSTEIAEKHGMKERFYSVSGVAKNNANDYYQRSDGSTVILNFGYEDLYSSQNKDKFINKLLENYIYPRIIPKENKIINYKERQYVCS</sequence>
<feature type="domain" description="Plasmid replication protein origin binding" evidence="2">
    <location>
        <begin position="50"/>
        <end position="150"/>
    </location>
</feature>
<reference evidence="3 4" key="2">
    <citation type="submission" date="2014-05" db="EMBL/GenBank/DDBJ databases">
        <title>Genome sequence of Streptococcus gallolyticus.</title>
        <authorList>
            <person name="Del Campo R."/>
        </authorList>
    </citation>
    <scope>NUCLEOTIDE SEQUENCE [LARGE SCALE GENOMIC DNA]</scope>
    <source>
        <strain evidence="3 4">LMG17956</strain>
    </source>
</reference>
<dbReference type="GO" id="GO:0006260">
    <property type="term" value="P:DNA replication"/>
    <property type="evidence" value="ECO:0007669"/>
    <property type="project" value="InterPro"/>
</dbReference>
<comment type="caution">
    <text evidence="3">The sequence shown here is derived from an EMBL/GenBank/DDBJ whole genome shotgun (WGS) entry which is preliminary data.</text>
</comment>
<dbReference type="SUPFAM" id="SSF52540">
    <property type="entry name" value="P-loop containing nucleoside triphosphate hydrolases"/>
    <property type="match status" value="1"/>
</dbReference>
<dbReference type="Gene3D" id="3.40.1310.30">
    <property type="match status" value="1"/>
</dbReference>
<dbReference type="InterPro" id="IPR027417">
    <property type="entry name" value="P-loop_NTPase"/>
</dbReference>
<evidence type="ECO:0000259" key="2">
    <source>
        <dbReference type="Pfam" id="PF01719"/>
    </source>
</evidence>
<dbReference type="InterPro" id="IPR000605">
    <property type="entry name" value="Helicase_SF3_ssDNA/RNA_vir"/>
</dbReference>
<dbReference type="GO" id="GO:0005727">
    <property type="term" value="C:extrachromosomal circular DNA"/>
    <property type="evidence" value="ECO:0007669"/>
    <property type="project" value="InterPro"/>
</dbReference>
<feature type="domain" description="Helicase superfamily 3 single-stranded DNA/RNA virus" evidence="1">
    <location>
        <begin position="241"/>
        <end position="320"/>
    </location>
</feature>
<name>A0A060RKR1_9STRE</name>
<protein>
    <submittedName>
        <fullName evidence="3">Replication protein</fullName>
    </submittedName>
</protein>
<proteinExistence type="predicted"/>
<dbReference type="GO" id="GO:0003724">
    <property type="term" value="F:RNA helicase activity"/>
    <property type="evidence" value="ECO:0007669"/>
    <property type="project" value="InterPro"/>
</dbReference>
<dbReference type="AlphaFoldDB" id="A0A060RKR1"/>
<dbReference type="InterPro" id="IPR002631">
    <property type="entry name" value="Plasmid_rep_OBD"/>
</dbReference>
<accession>A0A060RKR1</accession>
<dbReference type="EMBL" id="CCBC010000177">
    <property type="protein sequence ID" value="CDO18258.1"/>
    <property type="molecule type" value="Genomic_DNA"/>
</dbReference>
<dbReference type="Proteomes" id="UP000027584">
    <property type="component" value="Unassembled WGS sequence"/>
</dbReference>
<evidence type="ECO:0000259" key="1">
    <source>
        <dbReference type="Pfam" id="PF00910"/>
    </source>
</evidence>
<organism evidence="3 4">
    <name type="scientific">Streptococcus gallolyticus</name>
    <dbReference type="NCBI Taxonomy" id="315405"/>
    <lineage>
        <taxon>Bacteria</taxon>
        <taxon>Bacillati</taxon>
        <taxon>Bacillota</taxon>
        <taxon>Bacilli</taxon>
        <taxon>Lactobacillales</taxon>
        <taxon>Streptococcaceae</taxon>
        <taxon>Streptococcus</taxon>
    </lineage>
</organism>
<evidence type="ECO:0000313" key="3">
    <source>
        <dbReference type="EMBL" id="CDO18258.1"/>
    </source>
</evidence>
<reference evidence="3 4" key="1">
    <citation type="submission" date="2014-02" db="EMBL/GenBank/DDBJ databases">
        <authorList>
            <person name="Manrique M."/>
        </authorList>
    </citation>
    <scope>NUCLEOTIDE SEQUENCE [LARGE SCALE GENOMIC DNA]</scope>
    <source>
        <strain evidence="3 4">LMG17956</strain>
    </source>
</reference>
<evidence type="ECO:0000313" key="4">
    <source>
        <dbReference type="Proteomes" id="UP000027584"/>
    </source>
</evidence>
<dbReference type="Gene3D" id="3.40.50.300">
    <property type="entry name" value="P-loop containing nucleotide triphosphate hydrolases"/>
    <property type="match status" value="1"/>
</dbReference>
<dbReference type="Pfam" id="PF01719">
    <property type="entry name" value="Rep_OBD"/>
    <property type="match status" value="1"/>
</dbReference>
<dbReference type="GO" id="GO:0003677">
    <property type="term" value="F:DNA binding"/>
    <property type="evidence" value="ECO:0007669"/>
    <property type="project" value="InterPro"/>
</dbReference>
<dbReference type="GO" id="GO:0003723">
    <property type="term" value="F:RNA binding"/>
    <property type="evidence" value="ECO:0007669"/>
    <property type="project" value="InterPro"/>
</dbReference>
<gene>
    <name evidence="3" type="ORF">BN963_SGAL_01456</name>
</gene>
<dbReference type="Pfam" id="PF00910">
    <property type="entry name" value="RNA_helicase"/>
    <property type="match status" value="1"/>
</dbReference>
<dbReference type="GO" id="GO:0003916">
    <property type="term" value="F:DNA topoisomerase activity"/>
    <property type="evidence" value="ECO:0007669"/>
    <property type="project" value="InterPro"/>
</dbReference>